<organism evidence="2 3">
    <name type="scientific">Loktanella salsilacus</name>
    <dbReference type="NCBI Taxonomy" id="195913"/>
    <lineage>
        <taxon>Bacteria</taxon>
        <taxon>Pseudomonadati</taxon>
        <taxon>Pseudomonadota</taxon>
        <taxon>Alphaproteobacteria</taxon>
        <taxon>Rhodobacterales</taxon>
        <taxon>Roseobacteraceae</taxon>
        <taxon>Loktanella</taxon>
    </lineage>
</organism>
<dbReference type="RefSeq" id="WP_090191127.1">
    <property type="nucleotide sequence ID" value="NZ_FOTF01000023.1"/>
</dbReference>
<dbReference type="Pfam" id="PF10670">
    <property type="entry name" value="DUF4198"/>
    <property type="match status" value="1"/>
</dbReference>
<evidence type="ECO:0000256" key="1">
    <source>
        <dbReference type="SAM" id="SignalP"/>
    </source>
</evidence>
<gene>
    <name evidence="2" type="ORF">SAMN04488004_1238</name>
</gene>
<name>A0A1I4I5S6_9RHOB</name>
<proteinExistence type="predicted"/>
<feature type="chain" id="PRO_5011544079" evidence="1">
    <location>
        <begin position="18"/>
        <end position="266"/>
    </location>
</feature>
<keyword evidence="1" id="KW-0732">Signal</keyword>
<dbReference type="EMBL" id="FOTF01000023">
    <property type="protein sequence ID" value="SFL49768.1"/>
    <property type="molecule type" value="Genomic_DNA"/>
</dbReference>
<dbReference type="STRING" id="195913.SAMN04488004_1238"/>
<accession>A0A1I4I5S6</accession>
<evidence type="ECO:0000313" key="2">
    <source>
        <dbReference type="EMBL" id="SFL49768.1"/>
    </source>
</evidence>
<protein>
    <submittedName>
        <fullName evidence="2">Uncharacterized conserved protein, contains GH25 family domain</fullName>
    </submittedName>
</protein>
<dbReference type="Proteomes" id="UP000199550">
    <property type="component" value="Unassembled WGS sequence"/>
</dbReference>
<evidence type="ECO:0000313" key="3">
    <source>
        <dbReference type="Proteomes" id="UP000199550"/>
    </source>
</evidence>
<dbReference type="AlphaFoldDB" id="A0A1I4I5S6"/>
<sequence length="266" mass="29579">MRRLTLLLAILASPVSAHEYWIEPTDFTVAPDATLTAQIVNGSDYTGTNLPFLPQRFVRFDDVVGGQVTPVPGRVGDVPAVQMANPAEGLNVLVYQARNATVDYKDWDTFVRFTEHKDFTGIIDTHRARGLKEEAFKEIYSRYSKSLVAVGNGAGQDSRTGLETEIVALTNPYTDDVSNGMRFQLWYRDAPRANVRFEVYDRAPNGTVTQTFLKTDAQGMVTVPVKPGYTYMADAVVIREPAKAMADQTGALWETLWANMTWAISE</sequence>
<keyword evidence="3" id="KW-1185">Reference proteome</keyword>
<reference evidence="2 3" key="1">
    <citation type="submission" date="2016-10" db="EMBL/GenBank/DDBJ databases">
        <authorList>
            <person name="de Groot N.N."/>
        </authorList>
    </citation>
    <scope>NUCLEOTIDE SEQUENCE [LARGE SCALE GENOMIC DNA]</scope>
    <source>
        <strain evidence="2 3">DSM 16199</strain>
    </source>
</reference>
<dbReference type="OrthoDB" id="581894at2"/>
<feature type="signal peptide" evidence="1">
    <location>
        <begin position="1"/>
        <end position="17"/>
    </location>
</feature>
<dbReference type="InterPro" id="IPR019613">
    <property type="entry name" value="DUF4198"/>
</dbReference>